<keyword evidence="1" id="KW-0732">Signal</keyword>
<dbReference type="EMBL" id="GAMD01003461">
    <property type="protein sequence ID" value="JAA98129.1"/>
    <property type="molecule type" value="mRNA"/>
</dbReference>
<dbReference type="AlphaFoldDB" id="T1DEN6"/>
<name>T1DEN6_ANOAQ</name>
<sequence length="120" mass="12498">MSLKWIVPVVVVLAAAAWSMGEQTQPQGPADEVQLQAGGNLADQHQALVLHVLEQRAASVPAENADTVAAILGESEHQLEACAAALAVHQQVWQYKVCTSAVQHQGMAALNALQATAGAV</sequence>
<feature type="chain" id="PRO_5004586776" evidence="1">
    <location>
        <begin position="22"/>
        <end position="120"/>
    </location>
</feature>
<feature type="signal peptide" evidence="1">
    <location>
        <begin position="1"/>
        <end position="21"/>
    </location>
</feature>
<accession>T1DEN6</accession>
<reference evidence="2" key="1">
    <citation type="submission" date="2013-07" db="EMBL/GenBank/DDBJ databases">
        <title>Transcriptome sequencing and developmental regulation of gene expression in Anopheles aquasalis.</title>
        <authorList>
            <consortium name="Brazilian Malaria Network (MCT/CNPq/MS/SCTIE/DECIT/PRONEX 555648/2009-5) and Research Network on Bioactive Molecules from Arthropod Vectors (NAP-MOBIARVE"/>
            <consortium name="University of Sao Paulo)"/>
            <person name="Marinotti O."/>
            <person name="Ribeiro J.M.C."/>
            <person name="Costa-da-Silva A.L."/>
            <person name="Silva M.C.P."/>
            <person name="Lopes A.R."/>
            <person name="Barros M.S."/>
            <person name="Sa-Nunes A."/>
            <person name="Konjin B.B."/>
            <person name="Carvalho E."/>
            <person name="Suesdek L."/>
            <person name="Silva-Neto M.A.C."/>
            <person name="Capurro M.L."/>
        </authorList>
    </citation>
    <scope>NUCLEOTIDE SEQUENCE</scope>
    <source>
        <tissue evidence="2">Whole body</tissue>
    </source>
</reference>
<evidence type="ECO:0000256" key="1">
    <source>
        <dbReference type="SAM" id="SignalP"/>
    </source>
</evidence>
<organism evidence="2">
    <name type="scientific">Anopheles aquasalis</name>
    <name type="common">Malaria mosquito</name>
    <dbReference type="NCBI Taxonomy" id="42839"/>
    <lineage>
        <taxon>Eukaryota</taxon>
        <taxon>Metazoa</taxon>
        <taxon>Ecdysozoa</taxon>
        <taxon>Arthropoda</taxon>
        <taxon>Hexapoda</taxon>
        <taxon>Insecta</taxon>
        <taxon>Pterygota</taxon>
        <taxon>Neoptera</taxon>
        <taxon>Endopterygota</taxon>
        <taxon>Diptera</taxon>
        <taxon>Nematocera</taxon>
        <taxon>Culicoidea</taxon>
        <taxon>Culicidae</taxon>
        <taxon>Anophelinae</taxon>
        <taxon>Anopheles</taxon>
    </lineage>
</organism>
<proteinExistence type="evidence at transcript level"/>
<protein>
    <submittedName>
        <fullName evidence="2">Putative secreted protein</fullName>
    </submittedName>
</protein>
<evidence type="ECO:0000313" key="2">
    <source>
        <dbReference type="EMBL" id="JAA98129.1"/>
    </source>
</evidence>
<dbReference type="VEuPathDB" id="VectorBase:AAQUA_003253"/>